<evidence type="ECO:0000256" key="1">
    <source>
        <dbReference type="ARBA" id="ARBA00004651"/>
    </source>
</evidence>
<dbReference type="Pfam" id="PF13440">
    <property type="entry name" value="Polysacc_synt_3"/>
    <property type="match status" value="1"/>
</dbReference>
<name>A0ABV8S9C0_9BACL</name>
<evidence type="ECO:0000256" key="2">
    <source>
        <dbReference type="ARBA" id="ARBA00022475"/>
    </source>
</evidence>
<comment type="caution">
    <text evidence="7">The sequence shown here is derived from an EMBL/GenBank/DDBJ whole genome shotgun (WGS) entry which is preliminary data.</text>
</comment>
<feature type="transmembrane region" description="Helical" evidence="6">
    <location>
        <begin position="371"/>
        <end position="390"/>
    </location>
</feature>
<keyword evidence="3 6" id="KW-0812">Transmembrane</keyword>
<dbReference type="PANTHER" id="PTHR30250:SF11">
    <property type="entry name" value="O-ANTIGEN TRANSPORTER-RELATED"/>
    <property type="match status" value="1"/>
</dbReference>
<dbReference type="EMBL" id="JBHSED010000013">
    <property type="protein sequence ID" value="MFC4303468.1"/>
    <property type="molecule type" value="Genomic_DNA"/>
</dbReference>
<evidence type="ECO:0000256" key="6">
    <source>
        <dbReference type="SAM" id="Phobius"/>
    </source>
</evidence>
<feature type="transmembrane region" description="Helical" evidence="6">
    <location>
        <begin position="160"/>
        <end position="184"/>
    </location>
</feature>
<keyword evidence="8" id="KW-1185">Reference proteome</keyword>
<evidence type="ECO:0000313" key="7">
    <source>
        <dbReference type="EMBL" id="MFC4303468.1"/>
    </source>
</evidence>
<comment type="subcellular location">
    <subcellularLocation>
        <location evidence="1">Cell membrane</location>
        <topology evidence="1">Multi-pass membrane protein</topology>
    </subcellularLocation>
</comment>
<feature type="transmembrane region" description="Helical" evidence="6">
    <location>
        <begin position="262"/>
        <end position="287"/>
    </location>
</feature>
<gene>
    <name evidence="7" type="ORF">ACFO1S_08385</name>
</gene>
<dbReference type="InterPro" id="IPR050833">
    <property type="entry name" value="Poly_Biosynth_Transport"/>
</dbReference>
<evidence type="ECO:0000256" key="5">
    <source>
        <dbReference type="ARBA" id="ARBA00023136"/>
    </source>
</evidence>
<feature type="transmembrane region" description="Helical" evidence="6">
    <location>
        <begin position="58"/>
        <end position="79"/>
    </location>
</feature>
<feature type="transmembrane region" description="Helical" evidence="6">
    <location>
        <begin position="308"/>
        <end position="331"/>
    </location>
</feature>
<dbReference type="Proteomes" id="UP001595755">
    <property type="component" value="Unassembled WGS sequence"/>
</dbReference>
<feature type="transmembrane region" description="Helical" evidence="6">
    <location>
        <begin position="396"/>
        <end position="419"/>
    </location>
</feature>
<sequence>MINKGSGRFGRLWLDKITGNAFLMNILGTFSTRIFLILIGLVGSVLVARSLGPSGRGLVAVASTIGAIGIQFGNLGLHASNTYYVAKDKKLLNALLGNSFVIALGVCGTATFMVYLVFTLWPKISPIQGTLLVMSLISVPLGLLYLLLQNLLIGINEIKQFNLIEVVSKIFYTLAILLVIGSGWISANTIYVVVLATSVIGILWAWLVLKRHLSSRLAVSKQVFNQTFQYGIKAYVVALLSFLVLKVDLLMIQYLLDTESTGYYSIALTLADYVYMLPVVVGTILFPKLAAIESVQERWAFTAKILKPFTLFMVVFIGVTAIMSKPLILLLFGEEFISSLSAFLWLLPGILFLSINTILMNYFASLGMPKNTIYSTATATVANIIFNFILLPEYGIIGASISSVICYGLMLIFSVVYLYSQKKLGERHEIK</sequence>
<keyword evidence="4 6" id="KW-1133">Transmembrane helix</keyword>
<keyword evidence="2" id="KW-1003">Cell membrane</keyword>
<feature type="transmembrane region" description="Helical" evidence="6">
    <location>
        <begin position="343"/>
        <end position="364"/>
    </location>
</feature>
<feature type="transmembrane region" description="Helical" evidence="6">
    <location>
        <begin position="230"/>
        <end position="256"/>
    </location>
</feature>
<reference evidence="8" key="1">
    <citation type="journal article" date="2019" name="Int. J. Syst. Evol. Microbiol.">
        <title>The Global Catalogue of Microorganisms (GCM) 10K type strain sequencing project: providing services to taxonomists for standard genome sequencing and annotation.</title>
        <authorList>
            <consortium name="The Broad Institute Genomics Platform"/>
            <consortium name="The Broad Institute Genome Sequencing Center for Infectious Disease"/>
            <person name="Wu L."/>
            <person name="Ma J."/>
        </authorList>
    </citation>
    <scope>NUCLEOTIDE SEQUENCE [LARGE SCALE GENOMIC DNA]</scope>
    <source>
        <strain evidence="8">CGMCC 4.1641</strain>
    </source>
</reference>
<evidence type="ECO:0000256" key="4">
    <source>
        <dbReference type="ARBA" id="ARBA00022989"/>
    </source>
</evidence>
<protein>
    <submittedName>
        <fullName evidence="7">Polysaccharide biosynthesis C-terminal domain-containing protein</fullName>
    </submittedName>
</protein>
<keyword evidence="5 6" id="KW-0472">Membrane</keyword>
<feature type="transmembrane region" description="Helical" evidence="6">
    <location>
        <begin position="127"/>
        <end position="148"/>
    </location>
</feature>
<feature type="transmembrane region" description="Helical" evidence="6">
    <location>
        <begin position="91"/>
        <end position="121"/>
    </location>
</feature>
<dbReference type="PANTHER" id="PTHR30250">
    <property type="entry name" value="PST FAMILY PREDICTED COLANIC ACID TRANSPORTER"/>
    <property type="match status" value="1"/>
</dbReference>
<feature type="transmembrane region" description="Helical" evidence="6">
    <location>
        <begin position="21"/>
        <end position="46"/>
    </location>
</feature>
<organism evidence="7 8">
    <name type="scientific">Cohnella boryungensis</name>
    <dbReference type="NCBI Taxonomy" id="768479"/>
    <lineage>
        <taxon>Bacteria</taxon>
        <taxon>Bacillati</taxon>
        <taxon>Bacillota</taxon>
        <taxon>Bacilli</taxon>
        <taxon>Bacillales</taxon>
        <taxon>Paenibacillaceae</taxon>
        <taxon>Cohnella</taxon>
    </lineage>
</organism>
<feature type="transmembrane region" description="Helical" evidence="6">
    <location>
        <begin position="190"/>
        <end position="209"/>
    </location>
</feature>
<evidence type="ECO:0000313" key="8">
    <source>
        <dbReference type="Proteomes" id="UP001595755"/>
    </source>
</evidence>
<proteinExistence type="predicted"/>
<dbReference type="RefSeq" id="WP_204602812.1">
    <property type="nucleotide sequence ID" value="NZ_JBHSED010000013.1"/>
</dbReference>
<evidence type="ECO:0000256" key="3">
    <source>
        <dbReference type="ARBA" id="ARBA00022692"/>
    </source>
</evidence>
<accession>A0ABV8S9C0</accession>